<evidence type="ECO:0000313" key="3">
    <source>
        <dbReference type="EMBL" id="CAG5077772.1"/>
    </source>
</evidence>
<dbReference type="EMBL" id="CAJRAY010000006">
    <property type="protein sequence ID" value="CAG5077772.1"/>
    <property type="molecule type" value="Genomic_DNA"/>
</dbReference>
<dbReference type="Pfam" id="PF20250">
    <property type="entry name" value="FapA_N"/>
    <property type="match status" value="1"/>
</dbReference>
<dbReference type="RefSeq" id="WP_213483228.1">
    <property type="nucleotide sequence ID" value="NZ_CAJRAY010000006.1"/>
</dbReference>
<dbReference type="Pfam" id="PF03961">
    <property type="entry name" value="FapA"/>
    <property type="match status" value="1"/>
</dbReference>
<evidence type="ECO:0000259" key="2">
    <source>
        <dbReference type="Pfam" id="PF20250"/>
    </source>
</evidence>
<dbReference type="Proteomes" id="UP000681526">
    <property type="component" value="Unassembled WGS sequence"/>
</dbReference>
<dbReference type="PANTHER" id="PTHR38032:SF1">
    <property type="entry name" value="RNA-BINDING PROTEIN KHPB N-TERMINAL DOMAIN-CONTAINING PROTEIN"/>
    <property type="match status" value="1"/>
</dbReference>
<organism evidence="3 4">
    <name type="scientific">Thermobacillus xylanilyticus</name>
    <dbReference type="NCBI Taxonomy" id="76633"/>
    <lineage>
        <taxon>Bacteria</taxon>
        <taxon>Bacillati</taxon>
        <taxon>Bacillota</taxon>
        <taxon>Bacilli</taxon>
        <taxon>Bacillales</taxon>
        <taxon>Paenibacillaceae</taxon>
        <taxon>Thermobacillus</taxon>
    </lineage>
</organism>
<dbReference type="PANTHER" id="PTHR38032">
    <property type="entry name" value="POLYMERASE-RELATED"/>
    <property type="match status" value="1"/>
</dbReference>
<comment type="caution">
    <text evidence="3">The sequence shown here is derived from an EMBL/GenBank/DDBJ whole genome shotgun (WGS) entry which is preliminary data.</text>
</comment>
<name>A0ABN7RL39_THEXY</name>
<protein>
    <recommendedName>
        <fullName evidence="2">Flagellar Assembly Protein A N-terminal region domain-containing protein</fullName>
    </recommendedName>
</protein>
<dbReference type="InterPro" id="IPR005646">
    <property type="entry name" value="FapA"/>
</dbReference>
<dbReference type="InterPro" id="IPR046866">
    <property type="entry name" value="FapA_N"/>
</dbReference>
<proteinExistence type="predicted"/>
<keyword evidence="4" id="KW-1185">Reference proteome</keyword>
<sequence>MEPSDLESLIGVTISPNNLSAALYFHKAVDDFRCTAEQLDEYLRSRGIVFGIRRDVLEGIARNPKAYFYSQTVVAAGQPPIEGKDGAIRLVVDLDEDERRPVELEDGTVDFKELTKIRNVKKGQLIAERVPAEPGIPGKAVNGEVLPAKNGKEARFRVGKNVLVNAEQTAMYAAIDGMVTKTERERINVFPVYEVNGDVDYKTGNIDFVGTVVIRGNVLTGFRVKAGGDIRIVGGVEGAEIEAEGSVEITGGIMAGNKGAVKAGRNVRCSFIQDGNVFAGEDIIVSQSIMHSNIRAARSVICYGAKGLIVGGSIQAGEKVRARTIGNTLSTATTIEVGVAPELRYELNQLRTQQRQQSENLDKTNKALALLDQMAAAGQLTGEKLLMRSKLATTKRQTMEEIEIVKERILEIEKLLEDTENARVEVINTIYGGTKIVIGRYTRFVKEPCSRVYFKFADGEITMLPLY</sequence>
<feature type="coiled-coil region" evidence="1">
    <location>
        <begin position="395"/>
        <end position="422"/>
    </location>
</feature>
<evidence type="ECO:0000256" key="1">
    <source>
        <dbReference type="SAM" id="Coils"/>
    </source>
</evidence>
<reference evidence="3 4" key="1">
    <citation type="submission" date="2021-04" db="EMBL/GenBank/DDBJ databases">
        <authorList>
            <person name="Rakotoarivonina H."/>
        </authorList>
    </citation>
    <scope>NUCLEOTIDE SEQUENCE [LARGE SCALE GENOMIC DNA]</scope>
    <source>
        <strain evidence="3 4">XE</strain>
    </source>
</reference>
<dbReference type="InterPro" id="IPR046865">
    <property type="entry name" value="FapA_b_solenoid"/>
</dbReference>
<keyword evidence="1" id="KW-0175">Coiled coil</keyword>
<gene>
    <name evidence="3" type="primary">txxe 453</name>
    <name evidence="3" type="ORF">TXXE_01755</name>
</gene>
<feature type="domain" description="Flagellar Assembly Protein A N-terminal region" evidence="2">
    <location>
        <begin position="11"/>
        <end position="182"/>
    </location>
</feature>
<accession>A0ABN7RL39</accession>
<evidence type="ECO:0000313" key="4">
    <source>
        <dbReference type="Proteomes" id="UP000681526"/>
    </source>
</evidence>